<gene>
    <name evidence="1" type="ORF">BVC71_01520</name>
</gene>
<evidence type="ECO:0000313" key="1">
    <source>
        <dbReference type="EMBL" id="OUD10219.1"/>
    </source>
</evidence>
<dbReference type="InterPro" id="IPR010428">
    <property type="entry name" value="Zincin_1"/>
</dbReference>
<dbReference type="Proteomes" id="UP000194664">
    <property type="component" value="Unassembled WGS sequence"/>
</dbReference>
<proteinExistence type="predicted"/>
<accession>A0A251X0F6</accession>
<dbReference type="OrthoDB" id="9806895at2"/>
<dbReference type="CDD" id="cd12952">
    <property type="entry name" value="MMP_ACEL2062"/>
    <property type="match status" value="1"/>
</dbReference>
<evidence type="ECO:0000313" key="2">
    <source>
        <dbReference type="Proteomes" id="UP000194664"/>
    </source>
</evidence>
<dbReference type="Gene3D" id="3.30.2010.20">
    <property type="match status" value="1"/>
</dbReference>
<keyword evidence="2" id="KW-1185">Reference proteome</keyword>
<sequence length="124" mass="14291">MDYTAPTNDQIAELARKTADHFPAPFNEHARAVAICVDDWPEDDEEDDPYTLTGLYVGVPLTQKGFAESVDDTVWLFRRPIIDEWAERGDVTFAELVAHVTTHEFAHHFGWTDDQIATIDRWWE</sequence>
<dbReference type="EMBL" id="MSPP01000001">
    <property type="protein sequence ID" value="OUD10219.1"/>
    <property type="molecule type" value="Genomic_DNA"/>
</dbReference>
<dbReference type="SUPFAM" id="SSF55486">
    <property type="entry name" value="Metalloproteases ('zincins'), catalytic domain"/>
    <property type="match status" value="1"/>
</dbReference>
<comment type="caution">
    <text evidence="1">The sequence shown here is derived from an EMBL/GenBank/DDBJ whole genome shotgun (WGS) entry which is preliminary data.</text>
</comment>
<dbReference type="RefSeq" id="WP_086449870.1">
    <property type="nucleotide sequence ID" value="NZ_MSPP01000001.1"/>
</dbReference>
<organism evidence="1 2">
    <name type="scientific">Marivivens niveibacter</name>
    <dbReference type="NCBI Taxonomy" id="1930667"/>
    <lineage>
        <taxon>Bacteria</taxon>
        <taxon>Pseudomonadati</taxon>
        <taxon>Pseudomonadota</taxon>
        <taxon>Alphaproteobacteria</taxon>
        <taxon>Rhodobacterales</taxon>
        <taxon>Paracoccaceae</taxon>
        <taxon>Marivivens group</taxon>
        <taxon>Marivivens</taxon>
    </lineage>
</organism>
<name>A0A251X0F6_9RHOB</name>
<dbReference type="InterPro" id="IPR038555">
    <property type="entry name" value="Zincin_1_sf"/>
</dbReference>
<reference evidence="1 2" key="1">
    <citation type="submission" date="2016-12" db="EMBL/GenBank/DDBJ databases">
        <title>The draft genome sequence of HSLHS2.</title>
        <authorList>
            <person name="Hu D."/>
            <person name="Wang L."/>
            <person name="Shao Z."/>
        </authorList>
    </citation>
    <scope>NUCLEOTIDE SEQUENCE [LARGE SCALE GENOMIC DNA]</scope>
    <source>
        <strain evidence="1">MCCC 1A06712</strain>
    </source>
</reference>
<dbReference type="AlphaFoldDB" id="A0A251X0F6"/>
<protein>
    <submittedName>
        <fullName evidence="1">Neutral zinc metallopeptidase</fullName>
    </submittedName>
</protein>
<dbReference type="Pfam" id="PF06262">
    <property type="entry name" value="Zincin_1"/>
    <property type="match status" value="1"/>
</dbReference>